<evidence type="ECO:0000313" key="1">
    <source>
        <dbReference type="EMBL" id="MZZ16995.1"/>
    </source>
</evidence>
<evidence type="ECO:0000313" key="3">
    <source>
        <dbReference type="Proteomes" id="UP000194857"/>
    </source>
</evidence>
<evidence type="ECO:0000313" key="2">
    <source>
        <dbReference type="EMBL" id="OTI56009.1"/>
    </source>
</evidence>
<dbReference type="EMBL" id="WXZT01000039">
    <property type="protein sequence ID" value="MZZ16995.1"/>
    <property type="molecule type" value="Genomic_DNA"/>
</dbReference>
<dbReference type="AlphaFoldDB" id="A0A241XI82"/>
<reference evidence="1" key="2">
    <citation type="submission" date="2020-01" db="EMBL/GenBank/DDBJ databases">
        <title>Bacteria Cultured from War Wounds Associated with the Conflict in Eastern Ukraine.</title>
        <authorList>
            <person name="Snesrud E."/>
            <person name="Galac M.R."/>
            <person name="Mc Gann P."/>
            <person name="Valentine K."/>
            <person name="Viacheslav K."/>
        </authorList>
    </citation>
    <scope>NUCLEOTIDE SEQUENCE</scope>
    <source>
        <strain evidence="1">VNMU148</strain>
    </source>
</reference>
<sequence>MSITISMRSYLSISHISAATLFAQKCSKIEESVDPLKIEASVRSSHNAYVISSIILSVAFLEAVINEIFSDCADDHVTERIKELPAKDLMARLWKLGIPRTAAYPILEKYEIALELNNKQPIDQGLNPYQNAKILIELRNALIHFEPETIISQSASEGRRIHKFEKRLTGKFEVNKLTGIGNPFYPDKVLGAGCANWAVSSAVSFADVFFNNIGITPTYEHVRGEFL</sequence>
<evidence type="ECO:0008006" key="4">
    <source>
        <dbReference type="Google" id="ProtNLM"/>
    </source>
</evidence>
<dbReference type="Proteomes" id="UP000194857">
    <property type="component" value="Unassembled WGS sequence"/>
</dbReference>
<proteinExistence type="predicted"/>
<reference evidence="2 3" key="1">
    <citation type="submission" date="2017-05" db="EMBL/GenBank/DDBJ databases">
        <authorList>
            <person name="Song R."/>
            <person name="Chenine A.L."/>
            <person name="Ruprecht R.M."/>
        </authorList>
    </citation>
    <scope>NUCLEOTIDE SEQUENCE [LARGE SCALE GENOMIC DNA]</scope>
    <source>
        <strain evidence="2 3">S567_C10_BS</strain>
    </source>
</reference>
<dbReference type="Proteomes" id="UP000644192">
    <property type="component" value="Unassembled WGS sequence"/>
</dbReference>
<gene>
    <name evidence="2" type="ORF">CAZ10_31145</name>
    <name evidence="1" type="ORF">GUL26_32515</name>
</gene>
<protein>
    <recommendedName>
        <fullName evidence="4">RiboL-PSP-HEPN domain-containing protein</fullName>
    </recommendedName>
</protein>
<dbReference type="EMBL" id="NFFZ01000024">
    <property type="protein sequence ID" value="OTI56009.1"/>
    <property type="molecule type" value="Genomic_DNA"/>
</dbReference>
<organism evidence="2 3">
    <name type="scientific">Pseudomonas aeruginosa</name>
    <dbReference type="NCBI Taxonomy" id="287"/>
    <lineage>
        <taxon>Bacteria</taxon>
        <taxon>Pseudomonadati</taxon>
        <taxon>Pseudomonadota</taxon>
        <taxon>Gammaproteobacteria</taxon>
        <taxon>Pseudomonadales</taxon>
        <taxon>Pseudomonadaceae</taxon>
        <taxon>Pseudomonas</taxon>
    </lineage>
</organism>
<dbReference type="RefSeq" id="WP_071534050.1">
    <property type="nucleotide sequence ID" value="NZ_CP030910.1"/>
</dbReference>
<name>A0A241XI82_PSEAI</name>
<comment type="caution">
    <text evidence="2">The sequence shown here is derived from an EMBL/GenBank/DDBJ whole genome shotgun (WGS) entry which is preliminary data.</text>
</comment>
<accession>A0A241XI82</accession>